<dbReference type="AlphaFoldDB" id="A0A3G8LV33"/>
<protein>
    <submittedName>
        <fullName evidence="1">Uncharacterized protein</fullName>
    </submittedName>
</protein>
<keyword evidence="2" id="KW-1185">Reference proteome</keyword>
<accession>A0A3G8LV33</accession>
<evidence type="ECO:0000313" key="1">
    <source>
        <dbReference type="EMBL" id="AZG73357.1"/>
    </source>
</evidence>
<reference evidence="2" key="1">
    <citation type="submission" date="2018-11" db="EMBL/GenBank/DDBJ databases">
        <title>Shewanella sp. M2.</title>
        <authorList>
            <person name="Hwang Y.J."/>
            <person name="Hwang C.Y."/>
        </authorList>
    </citation>
    <scope>NUCLEOTIDE SEQUENCE [LARGE SCALE GENOMIC DNA]</scope>
    <source>
        <strain evidence="2">LMG 19866</strain>
    </source>
</reference>
<dbReference type="OrthoDB" id="6266222at2"/>
<dbReference type="EMBL" id="CP034015">
    <property type="protein sequence ID" value="AZG73357.1"/>
    <property type="molecule type" value="Genomic_DNA"/>
</dbReference>
<sequence length="119" mass="12735">MLKVLLNIAIILSLVGQLLMPSFAMSNEMLKSTQMTMSDAQSSSSHQSVMMDTDCDNDPNCCLGDMSQCISHCHAIANTFTLFTAIELITIGLTSAKASLPLWVSTPSNLSSQNPPPIA</sequence>
<gene>
    <name evidence="1" type="ORF">EGC82_11640</name>
</gene>
<proteinExistence type="predicted"/>
<organism evidence="1 2">
    <name type="scientific">Shewanella livingstonensis</name>
    <dbReference type="NCBI Taxonomy" id="150120"/>
    <lineage>
        <taxon>Bacteria</taxon>
        <taxon>Pseudomonadati</taxon>
        <taxon>Pseudomonadota</taxon>
        <taxon>Gammaproteobacteria</taxon>
        <taxon>Alteromonadales</taxon>
        <taxon>Shewanellaceae</taxon>
        <taxon>Shewanella</taxon>
    </lineage>
</organism>
<name>A0A3G8LV33_9GAMM</name>
<dbReference type="KEGG" id="slj:EGC82_11640"/>
<dbReference type="Proteomes" id="UP000278035">
    <property type="component" value="Chromosome"/>
</dbReference>
<evidence type="ECO:0000313" key="2">
    <source>
        <dbReference type="Proteomes" id="UP000278035"/>
    </source>
</evidence>